<dbReference type="Proteomes" id="UP000308600">
    <property type="component" value="Unassembled WGS sequence"/>
</dbReference>
<gene>
    <name evidence="1" type="ORF">BDN72DRAFT_851393</name>
</gene>
<accession>A0ACD3A0J2</accession>
<sequence length="195" mass="22446">MNAKDNATIHISHSTVYNTINHVTYGSKTKITSMMTSSRETRKEIPHVNPTDSLAEGARKVNHLLASRPISHREVESGVSFEESWNMLMANFKSDHRLVIWQMSRRISQMQLHSEFVSSAVGALAIAPHSRRIIPFLDWRLLQGPIGYRGQMEHYAKRDPLFKLDILQGFRDINRYMILLELNLVPFPLPVPTWL</sequence>
<evidence type="ECO:0000313" key="1">
    <source>
        <dbReference type="EMBL" id="TFK59196.1"/>
    </source>
</evidence>
<reference evidence="1 2" key="1">
    <citation type="journal article" date="2019" name="Nat. Ecol. Evol.">
        <title>Megaphylogeny resolves global patterns of mushroom evolution.</title>
        <authorList>
            <person name="Varga T."/>
            <person name="Krizsan K."/>
            <person name="Foldi C."/>
            <person name="Dima B."/>
            <person name="Sanchez-Garcia M."/>
            <person name="Sanchez-Ramirez S."/>
            <person name="Szollosi G.J."/>
            <person name="Szarkandi J.G."/>
            <person name="Papp V."/>
            <person name="Albert L."/>
            <person name="Andreopoulos W."/>
            <person name="Angelini C."/>
            <person name="Antonin V."/>
            <person name="Barry K.W."/>
            <person name="Bougher N.L."/>
            <person name="Buchanan P."/>
            <person name="Buyck B."/>
            <person name="Bense V."/>
            <person name="Catcheside P."/>
            <person name="Chovatia M."/>
            <person name="Cooper J."/>
            <person name="Damon W."/>
            <person name="Desjardin D."/>
            <person name="Finy P."/>
            <person name="Geml J."/>
            <person name="Haridas S."/>
            <person name="Hughes K."/>
            <person name="Justo A."/>
            <person name="Karasinski D."/>
            <person name="Kautmanova I."/>
            <person name="Kiss B."/>
            <person name="Kocsube S."/>
            <person name="Kotiranta H."/>
            <person name="LaButti K.M."/>
            <person name="Lechner B.E."/>
            <person name="Liimatainen K."/>
            <person name="Lipzen A."/>
            <person name="Lukacs Z."/>
            <person name="Mihaltcheva S."/>
            <person name="Morgado L.N."/>
            <person name="Niskanen T."/>
            <person name="Noordeloos M.E."/>
            <person name="Ohm R.A."/>
            <person name="Ortiz-Santana B."/>
            <person name="Ovrebo C."/>
            <person name="Racz N."/>
            <person name="Riley R."/>
            <person name="Savchenko A."/>
            <person name="Shiryaev A."/>
            <person name="Soop K."/>
            <person name="Spirin V."/>
            <person name="Szebenyi C."/>
            <person name="Tomsovsky M."/>
            <person name="Tulloss R.E."/>
            <person name="Uehling J."/>
            <person name="Grigoriev I.V."/>
            <person name="Vagvolgyi C."/>
            <person name="Papp T."/>
            <person name="Martin F.M."/>
            <person name="Miettinen O."/>
            <person name="Hibbett D.S."/>
            <person name="Nagy L.G."/>
        </authorList>
    </citation>
    <scope>NUCLEOTIDE SEQUENCE [LARGE SCALE GENOMIC DNA]</scope>
    <source>
        <strain evidence="1 2">NL-1719</strain>
    </source>
</reference>
<dbReference type="EMBL" id="ML209051">
    <property type="protein sequence ID" value="TFK59196.1"/>
    <property type="molecule type" value="Genomic_DNA"/>
</dbReference>
<proteinExistence type="predicted"/>
<keyword evidence="2" id="KW-1185">Reference proteome</keyword>
<evidence type="ECO:0000313" key="2">
    <source>
        <dbReference type="Proteomes" id="UP000308600"/>
    </source>
</evidence>
<name>A0ACD3A0J2_9AGAR</name>
<organism evidence="1 2">
    <name type="scientific">Pluteus cervinus</name>
    <dbReference type="NCBI Taxonomy" id="181527"/>
    <lineage>
        <taxon>Eukaryota</taxon>
        <taxon>Fungi</taxon>
        <taxon>Dikarya</taxon>
        <taxon>Basidiomycota</taxon>
        <taxon>Agaricomycotina</taxon>
        <taxon>Agaricomycetes</taxon>
        <taxon>Agaricomycetidae</taxon>
        <taxon>Agaricales</taxon>
        <taxon>Pluteineae</taxon>
        <taxon>Pluteaceae</taxon>
        <taxon>Pluteus</taxon>
    </lineage>
</organism>
<protein>
    <submittedName>
        <fullName evidence="1">Uncharacterized protein</fullName>
    </submittedName>
</protein>